<name>A0A2N3PVZ2_9PROT</name>
<evidence type="ECO:0000259" key="3">
    <source>
        <dbReference type="PROSITE" id="PS51755"/>
    </source>
</evidence>
<sequence length="237" mass="25649">MTATLLLGFSGEKIIGDYPEHFRRDGFVVRLSLGRFLGAAIREGRFDAAVLLADRPASISTLLAPAMPGDRPVICLTPASREEEIALLEAGVSLCLPADAAPAVLSLWMRHLLALAGRVRPAGFEFDPLARRARYEGMELPLRPIEFDILLYLARQAGHPCDAHDLLRRFWPGRSSSPQRLAVTMHGVRSVLAAVGAGAFLRTVPGMGYLFSSDGVVASRHRPSDLRGGRGEKGRAS</sequence>
<keyword evidence="5" id="KW-1185">Reference proteome</keyword>
<evidence type="ECO:0000313" key="5">
    <source>
        <dbReference type="Proteomes" id="UP000233293"/>
    </source>
</evidence>
<evidence type="ECO:0000313" key="4">
    <source>
        <dbReference type="EMBL" id="PKU24583.1"/>
    </source>
</evidence>
<dbReference type="SUPFAM" id="SSF46894">
    <property type="entry name" value="C-terminal effector domain of the bipartite response regulators"/>
    <property type="match status" value="1"/>
</dbReference>
<feature type="domain" description="OmpR/PhoB-type" evidence="3">
    <location>
        <begin position="116"/>
        <end position="213"/>
    </location>
</feature>
<gene>
    <name evidence="4" type="ORF">CWS72_10815</name>
</gene>
<reference evidence="5" key="1">
    <citation type="submission" date="2017-12" db="EMBL/GenBank/DDBJ databases">
        <title>Draft genome sequence of Telmatospirillum siberiense 26-4b1T, an acidotolerant peatland alphaproteobacterium potentially involved in sulfur cycling.</title>
        <authorList>
            <person name="Hausmann B."/>
            <person name="Pjevac P."/>
            <person name="Schreck K."/>
            <person name="Herbold C.W."/>
            <person name="Daims H."/>
            <person name="Wagner M."/>
            <person name="Pester M."/>
            <person name="Loy A."/>
        </authorList>
    </citation>
    <scope>NUCLEOTIDE SEQUENCE [LARGE SCALE GENOMIC DNA]</scope>
    <source>
        <strain evidence="5">26-4b1</strain>
    </source>
</reference>
<dbReference type="GO" id="GO:0003677">
    <property type="term" value="F:DNA binding"/>
    <property type="evidence" value="ECO:0007669"/>
    <property type="project" value="UniProtKB-UniRule"/>
</dbReference>
<dbReference type="Gene3D" id="1.10.10.10">
    <property type="entry name" value="Winged helix-like DNA-binding domain superfamily/Winged helix DNA-binding domain"/>
    <property type="match status" value="1"/>
</dbReference>
<dbReference type="EMBL" id="PIUM01000010">
    <property type="protein sequence ID" value="PKU24583.1"/>
    <property type="molecule type" value="Genomic_DNA"/>
</dbReference>
<evidence type="ECO:0000256" key="1">
    <source>
        <dbReference type="ARBA" id="ARBA00023125"/>
    </source>
</evidence>
<dbReference type="GO" id="GO:0000160">
    <property type="term" value="P:phosphorelay signal transduction system"/>
    <property type="evidence" value="ECO:0007669"/>
    <property type="project" value="InterPro"/>
</dbReference>
<proteinExistence type="predicted"/>
<dbReference type="OrthoDB" id="54411at2"/>
<feature type="DNA-binding region" description="OmpR/PhoB-type" evidence="2">
    <location>
        <begin position="116"/>
        <end position="213"/>
    </location>
</feature>
<accession>A0A2N3PVZ2</accession>
<dbReference type="InterPro" id="IPR036388">
    <property type="entry name" value="WH-like_DNA-bd_sf"/>
</dbReference>
<dbReference type="RefSeq" id="WP_101250619.1">
    <property type="nucleotide sequence ID" value="NZ_PIUM01000010.1"/>
</dbReference>
<dbReference type="GO" id="GO:0006355">
    <property type="term" value="P:regulation of DNA-templated transcription"/>
    <property type="evidence" value="ECO:0007669"/>
    <property type="project" value="InterPro"/>
</dbReference>
<protein>
    <recommendedName>
        <fullName evidence="3">OmpR/PhoB-type domain-containing protein</fullName>
    </recommendedName>
</protein>
<dbReference type="InterPro" id="IPR001867">
    <property type="entry name" value="OmpR/PhoB-type_DNA-bd"/>
</dbReference>
<dbReference type="Proteomes" id="UP000233293">
    <property type="component" value="Unassembled WGS sequence"/>
</dbReference>
<keyword evidence="1 2" id="KW-0238">DNA-binding</keyword>
<comment type="caution">
    <text evidence="4">The sequence shown here is derived from an EMBL/GenBank/DDBJ whole genome shotgun (WGS) entry which is preliminary data.</text>
</comment>
<dbReference type="AlphaFoldDB" id="A0A2N3PVZ2"/>
<dbReference type="InterPro" id="IPR016032">
    <property type="entry name" value="Sig_transdc_resp-reg_C-effctor"/>
</dbReference>
<evidence type="ECO:0000256" key="2">
    <source>
        <dbReference type="PROSITE-ProRule" id="PRU01091"/>
    </source>
</evidence>
<dbReference type="Pfam" id="PF00486">
    <property type="entry name" value="Trans_reg_C"/>
    <property type="match status" value="1"/>
</dbReference>
<organism evidence="4 5">
    <name type="scientific">Telmatospirillum siberiense</name>
    <dbReference type="NCBI Taxonomy" id="382514"/>
    <lineage>
        <taxon>Bacteria</taxon>
        <taxon>Pseudomonadati</taxon>
        <taxon>Pseudomonadota</taxon>
        <taxon>Alphaproteobacteria</taxon>
        <taxon>Rhodospirillales</taxon>
        <taxon>Rhodospirillaceae</taxon>
        <taxon>Telmatospirillum</taxon>
    </lineage>
</organism>
<dbReference type="CDD" id="cd00383">
    <property type="entry name" value="trans_reg_C"/>
    <property type="match status" value="1"/>
</dbReference>
<dbReference type="PROSITE" id="PS51755">
    <property type="entry name" value="OMPR_PHOB"/>
    <property type="match status" value="1"/>
</dbReference>
<dbReference type="SMART" id="SM00862">
    <property type="entry name" value="Trans_reg_C"/>
    <property type="match status" value="1"/>
</dbReference>